<evidence type="ECO:0000256" key="1">
    <source>
        <dbReference type="SAM" id="MobiDB-lite"/>
    </source>
</evidence>
<sequence length="107" mass="11812">MHLGLLVVNKISISAQVAAAAVLSLAEEDLSFYYEATEPPAPNFRDKAELMRDPKDKNVSPDQPRRKRHCRSKDKSDAKPAQEEPAQKSKEKPGPSASVRGRRRGCG</sequence>
<proteinExistence type="predicted"/>
<name>A0A813L8Q4_POLGL</name>
<gene>
    <name evidence="3" type="ORF">PGLA1383_LOCUS2710</name>
    <name evidence="4" type="ORF">PGLA2088_LOCUS42139</name>
</gene>
<keyword evidence="6" id="KW-1185">Reference proteome</keyword>
<protein>
    <submittedName>
        <fullName evidence="4">Uncharacterized protein</fullName>
    </submittedName>
</protein>
<organism evidence="4 5">
    <name type="scientific">Polarella glacialis</name>
    <name type="common">Dinoflagellate</name>
    <dbReference type="NCBI Taxonomy" id="89957"/>
    <lineage>
        <taxon>Eukaryota</taxon>
        <taxon>Sar</taxon>
        <taxon>Alveolata</taxon>
        <taxon>Dinophyceae</taxon>
        <taxon>Suessiales</taxon>
        <taxon>Suessiaceae</taxon>
        <taxon>Polarella</taxon>
    </lineage>
</organism>
<dbReference type="EMBL" id="CAJNNV010000861">
    <property type="protein sequence ID" value="CAE8583758.1"/>
    <property type="molecule type" value="Genomic_DNA"/>
</dbReference>
<dbReference type="Proteomes" id="UP000654075">
    <property type="component" value="Unassembled WGS sequence"/>
</dbReference>
<dbReference type="EMBL" id="CAJNNW010034149">
    <property type="protein sequence ID" value="CAE8721782.1"/>
    <property type="molecule type" value="Genomic_DNA"/>
</dbReference>
<feature type="region of interest" description="Disordered" evidence="1">
    <location>
        <begin position="37"/>
        <end position="107"/>
    </location>
</feature>
<evidence type="ECO:0000313" key="3">
    <source>
        <dbReference type="EMBL" id="CAE8583758.1"/>
    </source>
</evidence>
<reference evidence="4" key="1">
    <citation type="submission" date="2021-02" db="EMBL/GenBank/DDBJ databases">
        <authorList>
            <person name="Dougan E. K."/>
            <person name="Rhodes N."/>
            <person name="Thang M."/>
            <person name="Chan C."/>
        </authorList>
    </citation>
    <scope>NUCLEOTIDE SEQUENCE</scope>
</reference>
<feature type="compositionally biased region" description="Basic and acidic residues" evidence="1">
    <location>
        <begin position="73"/>
        <end position="93"/>
    </location>
</feature>
<keyword evidence="2" id="KW-0732">Signal</keyword>
<evidence type="ECO:0000313" key="4">
    <source>
        <dbReference type="EMBL" id="CAE8721782.1"/>
    </source>
</evidence>
<evidence type="ECO:0000313" key="6">
    <source>
        <dbReference type="Proteomes" id="UP000654075"/>
    </source>
</evidence>
<accession>A0A813L8Q4</accession>
<feature type="signal peptide" evidence="2">
    <location>
        <begin position="1"/>
        <end position="19"/>
    </location>
</feature>
<comment type="caution">
    <text evidence="4">The sequence shown here is derived from an EMBL/GenBank/DDBJ whole genome shotgun (WGS) entry which is preliminary data.</text>
</comment>
<dbReference type="Proteomes" id="UP000626109">
    <property type="component" value="Unassembled WGS sequence"/>
</dbReference>
<dbReference type="AlphaFoldDB" id="A0A813L8Q4"/>
<evidence type="ECO:0000256" key="2">
    <source>
        <dbReference type="SAM" id="SignalP"/>
    </source>
</evidence>
<feature type="compositionally biased region" description="Basic and acidic residues" evidence="1">
    <location>
        <begin position="44"/>
        <end position="59"/>
    </location>
</feature>
<feature type="chain" id="PRO_5036408988" evidence="2">
    <location>
        <begin position="20"/>
        <end position="107"/>
    </location>
</feature>
<evidence type="ECO:0000313" key="5">
    <source>
        <dbReference type="Proteomes" id="UP000626109"/>
    </source>
</evidence>